<accession>A0ABM7FT57</accession>
<feature type="transmembrane region" description="Helical" evidence="1">
    <location>
        <begin position="127"/>
        <end position="145"/>
    </location>
</feature>
<reference evidence="2 3" key="1">
    <citation type="submission" date="2018-05" db="EMBL/GenBank/DDBJ databases">
        <title>Complete genome sequencing of three human clinical isolates of Staphylococcus caprae reveals virulence factors similar to those of S. epidermidis and S. capitis.</title>
        <authorList>
            <person name="Watanabe S."/>
            <person name="Cui L."/>
        </authorList>
    </citation>
    <scope>NUCLEOTIDE SEQUENCE [LARGE SCALE GENOMIC DNA]</scope>
    <source>
        <strain evidence="2 3">JMUB590</strain>
    </source>
</reference>
<feature type="transmembrane region" description="Helical" evidence="1">
    <location>
        <begin position="20"/>
        <end position="38"/>
    </location>
</feature>
<feature type="transmembrane region" description="Helical" evidence="1">
    <location>
        <begin position="50"/>
        <end position="72"/>
    </location>
</feature>
<organism evidence="2 3">
    <name type="scientific">Staphylococcus caprae</name>
    <dbReference type="NCBI Taxonomy" id="29380"/>
    <lineage>
        <taxon>Bacteria</taxon>
        <taxon>Bacillati</taxon>
        <taxon>Bacillota</taxon>
        <taxon>Bacilli</taxon>
        <taxon>Bacillales</taxon>
        <taxon>Staphylococcaceae</taxon>
        <taxon>Staphylococcus</taxon>
    </lineage>
</organism>
<protein>
    <recommendedName>
        <fullName evidence="4">DUF3169 family protein</fullName>
    </recommendedName>
</protein>
<feature type="transmembrane region" description="Helical" evidence="1">
    <location>
        <begin position="222"/>
        <end position="243"/>
    </location>
</feature>
<keyword evidence="1" id="KW-1133">Transmembrane helix</keyword>
<gene>
    <name evidence="2" type="ORF">JMUB590_0632</name>
</gene>
<evidence type="ECO:0008006" key="4">
    <source>
        <dbReference type="Google" id="ProtNLM"/>
    </source>
</evidence>
<name>A0ABM7FT57_9STAP</name>
<keyword evidence="1" id="KW-0812">Transmembrane</keyword>
<feature type="transmembrane region" description="Helical" evidence="1">
    <location>
        <begin position="99"/>
        <end position="121"/>
    </location>
</feature>
<evidence type="ECO:0000313" key="2">
    <source>
        <dbReference type="EMBL" id="BBD91742.1"/>
    </source>
</evidence>
<dbReference type="EMBL" id="AP018586">
    <property type="protein sequence ID" value="BBD91742.1"/>
    <property type="molecule type" value="Genomic_DNA"/>
</dbReference>
<dbReference type="Proteomes" id="UP000274772">
    <property type="component" value="Chromosome"/>
</dbReference>
<evidence type="ECO:0000256" key="1">
    <source>
        <dbReference type="SAM" id="Phobius"/>
    </source>
</evidence>
<keyword evidence="3" id="KW-1185">Reference proteome</keyword>
<feature type="transmembrane region" description="Helical" evidence="1">
    <location>
        <begin position="196"/>
        <end position="216"/>
    </location>
</feature>
<keyword evidence="1" id="KW-0472">Membrane</keyword>
<proteinExistence type="predicted"/>
<dbReference type="GeneID" id="69060186"/>
<evidence type="ECO:0000313" key="3">
    <source>
        <dbReference type="Proteomes" id="UP000274772"/>
    </source>
</evidence>
<sequence length="254" mass="29478">MISRLFKVTDEHQLQRLNRLFAKFGALIFIFLIAMFYFEVMFDVERAYLSPYLIGTILCIVVLVSMLVTNGYSDTNKEIYVRNDNEKKMLNKMSFIKRAIFLILAFAYLYLIPNIIIPILIGNKMFGFQPSSLIIFIPLIVFIFTGDKRIKVSDKPTAPVKEKINHTEPLLHLIPQYHFSDEYERMRIEMEYAKNFVWLVISLSLISIIDIVIEIVMNHTPYASIVTLIFNAILIIIATLKVISIKKNNISQKA</sequence>
<dbReference type="RefSeq" id="WP_002443932.1">
    <property type="nucleotide sequence ID" value="NZ_AP018585.1"/>
</dbReference>